<gene>
    <name evidence="2" type="ORF">C2G38_1709351</name>
</gene>
<dbReference type="InterPro" id="IPR052407">
    <property type="entry name" value="BTB_POZ_domain_cont_9"/>
</dbReference>
<dbReference type="GO" id="GO:0005737">
    <property type="term" value="C:cytoplasm"/>
    <property type="evidence" value="ECO:0007669"/>
    <property type="project" value="TreeGrafter"/>
</dbReference>
<dbReference type="PANTHER" id="PTHR46306">
    <property type="entry name" value="BTB/POZ DOMAIN-CONTAINING PROTEIN 9"/>
    <property type="match status" value="1"/>
</dbReference>
<evidence type="ECO:0000313" key="3">
    <source>
        <dbReference type="Proteomes" id="UP000266673"/>
    </source>
</evidence>
<dbReference type="AlphaFoldDB" id="A0A397UV86"/>
<sequence>MLRYIYGGSVSLENFDNQFIFDLILVADEFLLEELIGSIETYLIESKAHWLRTHFSYVYKTCFQNNKLEGLQKWCNSILAKHPNIIFDSEDFNSLKENALISFIKRDDLQMEEIKIWNYIIKWGIAQNPNLPSDPEDWSDEILQL</sequence>
<dbReference type="InterPro" id="IPR011705">
    <property type="entry name" value="BACK"/>
</dbReference>
<dbReference type="OrthoDB" id="2428971at2759"/>
<proteinExistence type="predicted"/>
<keyword evidence="3" id="KW-1185">Reference proteome</keyword>
<accession>A0A397UV86</accession>
<name>A0A397UV86_9GLOM</name>
<feature type="domain" description="BACK" evidence="1">
    <location>
        <begin position="67"/>
        <end position="128"/>
    </location>
</feature>
<dbReference type="Pfam" id="PF07707">
    <property type="entry name" value="BACK"/>
    <property type="match status" value="1"/>
</dbReference>
<evidence type="ECO:0000313" key="2">
    <source>
        <dbReference type="EMBL" id="RIB13712.1"/>
    </source>
</evidence>
<protein>
    <recommendedName>
        <fullName evidence="1">BACK domain-containing protein</fullName>
    </recommendedName>
</protein>
<reference evidence="2 3" key="1">
    <citation type="submission" date="2018-06" db="EMBL/GenBank/DDBJ databases">
        <title>Comparative genomics reveals the genomic features of Rhizophagus irregularis, R. cerebriforme, R. diaphanum and Gigaspora rosea, and their symbiotic lifestyle signature.</title>
        <authorList>
            <person name="Morin E."/>
            <person name="San Clemente H."/>
            <person name="Chen E.C.H."/>
            <person name="De La Providencia I."/>
            <person name="Hainaut M."/>
            <person name="Kuo A."/>
            <person name="Kohler A."/>
            <person name="Murat C."/>
            <person name="Tang N."/>
            <person name="Roy S."/>
            <person name="Loubradou J."/>
            <person name="Henrissat B."/>
            <person name="Grigoriev I.V."/>
            <person name="Corradi N."/>
            <person name="Roux C."/>
            <person name="Martin F.M."/>
        </authorList>
    </citation>
    <scope>NUCLEOTIDE SEQUENCE [LARGE SCALE GENOMIC DNA]</scope>
    <source>
        <strain evidence="2 3">DAOM 194757</strain>
    </source>
</reference>
<dbReference type="PANTHER" id="PTHR46306:SF1">
    <property type="entry name" value="BTB_POZ DOMAIN-CONTAINING PROTEIN 9"/>
    <property type="match status" value="1"/>
</dbReference>
<organism evidence="2 3">
    <name type="scientific">Gigaspora rosea</name>
    <dbReference type="NCBI Taxonomy" id="44941"/>
    <lineage>
        <taxon>Eukaryota</taxon>
        <taxon>Fungi</taxon>
        <taxon>Fungi incertae sedis</taxon>
        <taxon>Mucoromycota</taxon>
        <taxon>Glomeromycotina</taxon>
        <taxon>Glomeromycetes</taxon>
        <taxon>Diversisporales</taxon>
        <taxon>Gigasporaceae</taxon>
        <taxon>Gigaspora</taxon>
    </lineage>
</organism>
<dbReference type="Proteomes" id="UP000266673">
    <property type="component" value="Unassembled WGS sequence"/>
</dbReference>
<dbReference type="Gene3D" id="3.30.710.10">
    <property type="entry name" value="Potassium Channel Kv1.1, Chain A"/>
    <property type="match status" value="1"/>
</dbReference>
<dbReference type="EMBL" id="QKWP01000898">
    <property type="protein sequence ID" value="RIB13712.1"/>
    <property type="molecule type" value="Genomic_DNA"/>
</dbReference>
<dbReference type="InterPro" id="IPR011333">
    <property type="entry name" value="SKP1/BTB/POZ_sf"/>
</dbReference>
<comment type="caution">
    <text evidence="2">The sequence shown here is derived from an EMBL/GenBank/DDBJ whole genome shotgun (WGS) entry which is preliminary data.</text>
</comment>
<evidence type="ECO:0000259" key="1">
    <source>
        <dbReference type="Pfam" id="PF07707"/>
    </source>
</evidence>
<dbReference type="Gene3D" id="1.25.40.420">
    <property type="match status" value="1"/>
</dbReference>